<proteinExistence type="predicted"/>
<feature type="domain" description="DUF6542" evidence="2">
    <location>
        <begin position="2"/>
        <end position="54"/>
    </location>
</feature>
<organism evidence="3 4">
    <name type="scientific">Streptosporangium algeriense</name>
    <dbReference type="NCBI Taxonomy" id="1682748"/>
    <lineage>
        <taxon>Bacteria</taxon>
        <taxon>Bacillati</taxon>
        <taxon>Actinomycetota</taxon>
        <taxon>Actinomycetes</taxon>
        <taxon>Streptosporangiales</taxon>
        <taxon>Streptosporangiaceae</taxon>
        <taxon>Streptosporangium</taxon>
    </lineage>
</organism>
<sequence length="170" mass="18769">LAFVAGCAGAVALVNRRDLLSLVVCPPLVFFVAALVTEAMSRSGLGPYQLQAAIAAVHAEAAYPEDTDWTQIAILYKILERLTPNPMVTLNRAVAVAMTEGPRAGLLLLEELEDDDRMVRHHRFRAVRAHLLEMADDPRAAREEYLLAARHTASIPEQRYLRSKAERLGV</sequence>
<dbReference type="PANTHER" id="PTHR47756">
    <property type="entry name" value="BLL6612 PROTEIN-RELATED"/>
    <property type="match status" value="1"/>
</dbReference>
<reference evidence="4" key="1">
    <citation type="journal article" date="2019" name="Int. J. Syst. Evol. Microbiol.">
        <title>The Global Catalogue of Microorganisms (GCM) 10K type strain sequencing project: providing services to taxonomists for standard genome sequencing and annotation.</title>
        <authorList>
            <consortium name="The Broad Institute Genomics Platform"/>
            <consortium name="The Broad Institute Genome Sequencing Center for Infectious Disease"/>
            <person name="Wu L."/>
            <person name="Ma J."/>
        </authorList>
    </citation>
    <scope>NUCLEOTIDE SEQUENCE [LARGE SCALE GENOMIC DNA]</scope>
    <source>
        <strain evidence="4">CCUG 62974</strain>
    </source>
</reference>
<dbReference type="PANTHER" id="PTHR47756:SF2">
    <property type="entry name" value="BLL6612 PROTEIN"/>
    <property type="match status" value="1"/>
</dbReference>
<keyword evidence="1" id="KW-1133">Transmembrane helix</keyword>
<protein>
    <submittedName>
        <fullName evidence="3">DUF6542 domain-containing protein</fullName>
    </submittedName>
</protein>
<evidence type="ECO:0000256" key="1">
    <source>
        <dbReference type="SAM" id="Phobius"/>
    </source>
</evidence>
<keyword evidence="4" id="KW-1185">Reference proteome</keyword>
<evidence type="ECO:0000313" key="3">
    <source>
        <dbReference type="EMBL" id="MFD0888329.1"/>
    </source>
</evidence>
<evidence type="ECO:0000259" key="2">
    <source>
        <dbReference type="Pfam" id="PF20177"/>
    </source>
</evidence>
<gene>
    <name evidence="3" type="ORF">ACFQ08_27650</name>
</gene>
<evidence type="ECO:0000313" key="4">
    <source>
        <dbReference type="Proteomes" id="UP001597024"/>
    </source>
</evidence>
<comment type="caution">
    <text evidence="3">The sequence shown here is derived from an EMBL/GenBank/DDBJ whole genome shotgun (WGS) entry which is preliminary data.</text>
</comment>
<dbReference type="Proteomes" id="UP001597024">
    <property type="component" value="Unassembled WGS sequence"/>
</dbReference>
<dbReference type="Pfam" id="PF20177">
    <property type="entry name" value="DUF6542"/>
    <property type="match status" value="1"/>
</dbReference>
<keyword evidence="1" id="KW-0472">Membrane</keyword>
<accession>A0ABW3DYU8</accession>
<keyword evidence="1" id="KW-0812">Transmembrane</keyword>
<feature type="non-terminal residue" evidence="3">
    <location>
        <position position="1"/>
    </location>
</feature>
<feature type="transmembrane region" description="Helical" evidence="1">
    <location>
        <begin position="19"/>
        <end position="37"/>
    </location>
</feature>
<dbReference type="InterPro" id="IPR046672">
    <property type="entry name" value="DUF6542"/>
</dbReference>
<name>A0ABW3DYU8_9ACTN</name>
<dbReference type="EMBL" id="JBHTHX010001281">
    <property type="protein sequence ID" value="MFD0888329.1"/>
    <property type="molecule type" value="Genomic_DNA"/>
</dbReference>